<dbReference type="Proteomes" id="UP000270927">
    <property type="component" value="Unassembled WGS sequence"/>
</dbReference>
<dbReference type="InterPro" id="IPR002110">
    <property type="entry name" value="Ankyrin_rpt"/>
</dbReference>
<proteinExistence type="predicted"/>
<dbReference type="SUPFAM" id="SSF48403">
    <property type="entry name" value="Ankyrin repeat"/>
    <property type="match status" value="1"/>
</dbReference>
<feature type="chain" id="PRO_5018216619" evidence="2">
    <location>
        <begin position="36"/>
        <end position="533"/>
    </location>
</feature>
<dbReference type="InterPro" id="IPR036770">
    <property type="entry name" value="Ankyrin_rpt-contain_sf"/>
</dbReference>
<evidence type="ECO:0000256" key="1">
    <source>
        <dbReference type="SAM" id="MobiDB-lite"/>
    </source>
</evidence>
<keyword evidence="2" id="KW-0732">Signal</keyword>
<dbReference type="RefSeq" id="WP_123662320.1">
    <property type="nucleotide sequence ID" value="NZ_RARA01000016.1"/>
</dbReference>
<evidence type="ECO:0000313" key="3">
    <source>
        <dbReference type="EMBL" id="ROT47717.1"/>
    </source>
</evidence>
<feature type="region of interest" description="Disordered" evidence="1">
    <location>
        <begin position="475"/>
        <end position="533"/>
    </location>
</feature>
<protein>
    <submittedName>
        <fullName evidence="3">Ankyrin repeat domain-containing protein</fullName>
    </submittedName>
</protein>
<dbReference type="Gene3D" id="1.25.40.20">
    <property type="entry name" value="Ankyrin repeat-containing domain"/>
    <property type="match status" value="1"/>
</dbReference>
<dbReference type="EMBL" id="RARA01000016">
    <property type="protein sequence ID" value="ROT47717.1"/>
    <property type="molecule type" value="Genomic_DNA"/>
</dbReference>
<dbReference type="Pfam" id="PF12796">
    <property type="entry name" value="Ank_2"/>
    <property type="match status" value="1"/>
</dbReference>
<sequence>MTKNKNKNNVHVSPHSYLVKSIAALSLSAALQSCAKNNQEAMRMPSSNKSVMDCVLHTNDATFYNELDNEKDISRRWKGYDLLYGAVCTNDEQKVKSILGRIIQDKRSGYAYKTNSSFPNAFNGPHNKTALGKAVEKKNKVIIEALLKNEHIDVNKIDVHGQTALLLALNLKDEKLAQFILDTCPNDKLHLDAKDPTASTALHLAIKYGFNAFLKSLINKFQCVECLCLTDKKNRMPLHLAARSNMQQVFKELFARMCTLCDSRDAISRKLLAKDIKGHSLFARAYLPKHIGRTRLWDFNKSAMFKFVLCTVKEYLQQDQVYAISKEITKLEGEQVIGQQQAALLRKVIRKQFPDVDLSKNRDLQERIVPPLPTVAPKPIIPFISVYDGNKNDENKNSIYYARDADIQKGKDGRLKDFNAVPNNWLNKVRRSNKVGPANALADDGVLYKVRPANDEVLCLARALKEALDERNKHIKDVESASESDVEGVSESEEEGVSESEVEGVSESEVESVSESEEENASKYEENSDSEWE</sequence>
<dbReference type="OrthoDB" id="980740at2"/>
<keyword evidence="4" id="KW-1185">Reference proteome</keyword>
<reference evidence="3 4" key="1">
    <citation type="submission" date="2018-09" db="EMBL/GenBank/DDBJ databases">
        <title>Comparative Genomics of Wolbachia-Cardinium Dual Endosymbiosis in a Plant-Parasitic Nematode.</title>
        <authorList>
            <person name="Brown A.M.V."/>
            <person name="Wasala S.K."/>
            <person name="Howe D.K."/>
            <person name="Peetz A.B."/>
            <person name="Zasada I.A."/>
            <person name="Denver D.R."/>
        </authorList>
    </citation>
    <scope>NUCLEOTIDE SEQUENCE [LARGE SCALE GENOMIC DNA]</scope>
    <source>
        <strain evidence="3 4">Pp_1</strain>
    </source>
</reference>
<comment type="caution">
    <text evidence="3">The sequence shown here is derived from an EMBL/GenBank/DDBJ whole genome shotgun (WGS) entry which is preliminary data.</text>
</comment>
<name>A0A3N2QD44_9BACT</name>
<feature type="signal peptide" evidence="2">
    <location>
        <begin position="1"/>
        <end position="35"/>
    </location>
</feature>
<dbReference type="InterPro" id="IPR052457">
    <property type="entry name" value="Ankyrin-DD_containing_protein"/>
</dbReference>
<dbReference type="PROSITE" id="PS51257">
    <property type="entry name" value="PROKAR_LIPOPROTEIN"/>
    <property type="match status" value="1"/>
</dbReference>
<organism evidence="3 4">
    <name type="scientific">Candidatus Cardinium hertigii</name>
    <dbReference type="NCBI Taxonomy" id="247481"/>
    <lineage>
        <taxon>Bacteria</taxon>
        <taxon>Pseudomonadati</taxon>
        <taxon>Bacteroidota</taxon>
        <taxon>Cytophagia</taxon>
        <taxon>Cytophagales</taxon>
        <taxon>Amoebophilaceae</taxon>
        <taxon>Candidatus Cardinium</taxon>
    </lineage>
</organism>
<evidence type="ECO:0000256" key="2">
    <source>
        <dbReference type="SAM" id="SignalP"/>
    </source>
</evidence>
<accession>A0A3N2QD44</accession>
<evidence type="ECO:0000313" key="4">
    <source>
        <dbReference type="Proteomes" id="UP000270927"/>
    </source>
</evidence>
<dbReference type="PANTHER" id="PTHR24125">
    <property type="entry name" value="ANKYRIN REPEAT AND DEATH DOMAIN-CONTAINING PROTEIN"/>
    <property type="match status" value="1"/>
</dbReference>
<feature type="compositionally biased region" description="Acidic residues" evidence="1">
    <location>
        <begin position="480"/>
        <end position="519"/>
    </location>
</feature>
<dbReference type="PANTHER" id="PTHR24125:SF5">
    <property type="entry name" value="ANKYRIN REPEAT PROTEIN"/>
    <property type="match status" value="1"/>
</dbReference>
<dbReference type="AlphaFoldDB" id="A0A3N2QD44"/>
<gene>
    <name evidence="3" type="ORF">EDM02_00900</name>
</gene>
<dbReference type="SMART" id="SM00248">
    <property type="entry name" value="ANK"/>
    <property type="match status" value="5"/>
</dbReference>